<dbReference type="SFLD" id="SFLDG01154">
    <property type="entry name" value="Main.5:_Phi-like"/>
    <property type="match status" value="1"/>
</dbReference>
<dbReference type="GO" id="GO:0004364">
    <property type="term" value="F:glutathione transferase activity"/>
    <property type="evidence" value="ECO:0007669"/>
    <property type="project" value="UniProtKB-EC"/>
</dbReference>
<dbReference type="Gene3D" id="1.20.1050.10">
    <property type="match status" value="1"/>
</dbReference>
<evidence type="ECO:0000259" key="6">
    <source>
        <dbReference type="PROSITE" id="PS50405"/>
    </source>
</evidence>
<dbReference type="GeneID" id="27688304"/>
<dbReference type="PROSITE" id="PS50405">
    <property type="entry name" value="GST_CTER"/>
    <property type="match status" value="1"/>
</dbReference>
<evidence type="ECO:0000256" key="4">
    <source>
        <dbReference type="ARBA" id="ARBA00047960"/>
    </source>
</evidence>
<dbReference type="EC" id="2.5.1.18" evidence="2"/>
<dbReference type="VEuPathDB" id="FungiDB:SPPG_04877"/>
<dbReference type="PANTHER" id="PTHR43900:SF3">
    <property type="entry name" value="GLUTATHIONE S-TRANSFERASE RHO"/>
    <property type="match status" value="1"/>
</dbReference>
<keyword evidence="3" id="KW-0808">Transferase</keyword>
<dbReference type="SFLD" id="SFLDS00019">
    <property type="entry name" value="Glutathione_Transferase_(cytos"/>
    <property type="match status" value="1"/>
</dbReference>
<dbReference type="PANTHER" id="PTHR43900">
    <property type="entry name" value="GLUTATHIONE S-TRANSFERASE RHO"/>
    <property type="match status" value="1"/>
</dbReference>
<reference evidence="7 8" key="1">
    <citation type="submission" date="2009-08" db="EMBL/GenBank/DDBJ databases">
        <title>The Genome Sequence of Spizellomyces punctatus strain DAOM BR117.</title>
        <authorList>
            <consortium name="The Broad Institute Genome Sequencing Platform"/>
            <person name="Russ C."/>
            <person name="Cuomo C."/>
            <person name="Shea T."/>
            <person name="Young S.K."/>
            <person name="Zeng Q."/>
            <person name="Koehrsen M."/>
            <person name="Haas B."/>
            <person name="Borodovsky M."/>
            <person name="Guigo R."/>
            <person name="Alvarado L."/>
            <person name="Berlin A."/>
            <person name="Bochicchio J."/>
            <person name="Borenstein D."/>
            <person name="Chapman S."/>
            <person name="Chen Z."/>
            <person name="Engels R."/>
            <person name="Freedman E."/>
            <person name="Gellesch M."/>
            <person name="Goldberg J."/>
            <person name="Griggs A."/>
            <person name="Gujja S."/>
            <person name="Heiman D."/>
            <person name="Hepburn T."/>
            <person name="Howarth C."/>
            <person name="Jen D."/>
            <person name="Larson L."/>
            <person name="Lewis B."/>
            <person name="Mehta T."/>
            <person name="Park D."/>
            <person name="Pearson M."/>
            <person name="Roberts A."/>
            <person name="Saif S."/>
            <person name="Shenoy N."/>
            <person name="Sisk P."/>
            <person name="Stolte C."/>
            <person name="Sykes S."/>
            <person name="Thomson T."/>
            <person name="Walk T."/>
            <person name="White J."/>
            <person name="Yandava C."/>
            <person name="Burger G."/>
            <person name="Gray M.W."/>
            <person name="Holland P.W.H."/>
            <person name="King N."/>
            <person name="Lang F.B.F."/>
            <person name="Roger A.J."/>
            <person name="Ruiz-Trillo I."/>
            <person name="Lander E."/>
            <person name="Nusbaum C."/>
        </authorList>
    </citation>
    <scope>NUCLEOTIDE SEQUENCE [LARGE SCALE GENOMIC DNA]</scope>
    <source>
        <strain evidence="7 8">DAOM BR117</strain>
    </source>
</reference>
<keyword evidence="8" id="KW-1185">Reference proteome</keyword>
<dbReference type="Pfam" id="PF00043">
    <property type="entry name" value="GST_C"/>
    <property type="match status" value="1"/>
</dbReference>
<accession>A0A0L0HIC9</accession>
<comment type="catalytic activity">
    <reaction evidence="4">
        <text>RX + glutathione = an S-substituted glutathione + a halide anion + H(+)</text>
        <dbReference type="Rhea" id="RHEA:16437"/>
        <dbReference type="ChEBI" id="CHEBI:15378"/>
        <dbReference type="ChEBI" id="CHEBI:16042"/>
        <dbReference type="ChEBI" id="CHEBI:17792"/>
        <dbReference type="ChEBI" id="CHEBI:57925"/>
        <dbReference type="ChEBI" id="CHEBI:90779"/>
        <dbReference type="EC" id="2.5.1.18"/>
    </reaction>
</comment>
<evidence type="ECO:0000256" key="3">
    <source>
        <dbReference type="ARBA" id="ARBA00022679"/>
    </source>
</evidence>
<dbReference type="AlphaFoldDB" id="A0A0L0HIC9"/>
<evidence type="ECO:0000256" key="1">
    <source>
        <dbReference type="ARBA" id="ARBA00010128"/>
    </source>
</evidence>
<dbReference type="CDD" id="cd03053">
    <property type="entry name" value="GST_N_Phi"/>
    <property type="match status" value="1"/>
</dbReference>
<dbReference type="Proteomes" id="UP000053201">
    <property type="component" value="Unassembled WGS sequence"/>
</dbReference>
<dbReference type="GO" id="GO:0006749">
    <property type="term" value="P:glutathione metabolic process"/>
    <property type="evidence" value="ECO:0007669"/>
    <property type="project" value="TreeGrafter"/>
</dbReference>
<organism evidence="7 8">
    <name type="scientific">Spizellomyces punctatus (strain DAOM BR117)</name>
    <dbReference type="NCBI Taxonomy" id="645134"/>
    <lineage>
        <taxon>Eukaryota</taxon>
        <taxon>Fungi</taxon>
        <taxon>Fungi incertae sedis</taxon>
        <taxon>Chytridiomycota</taxon>
        <taxon>Chytridiomycota incertae sedis</taxon>
        <taxon>Chytridiomycetes</taxon>
        <taxon>Spizellomycetales</taxon>
        <taxon>Spizellomycetaceae</taxon>
        <taxon>Spizellomyces</taxon>
    </lineage>
</organism>
<dbReference type="GO" id="GO:0043295">
    <property type="term" value="F:glutathione binding"/>
    <property type="evidence" value="ECO:0007669"/>
    <property type="project" value="TreeGrafter"/>
</dbReference>
<dbReference type="FunFam" id="1.20.1050.10:FF:000004">
    <property type="entry name" value="Glutathione S-transferase F2"/>
    <property type="match status" value="1"/>
</dbReference>
<dbReference type="InterPro" id="IPR040079">
    <property type="entry name" value="Glutathione_S-Trfase"/>
</dbReference>
<dbReference type="InterPro" id="IPR010987">
    <property type="entry name" value="Glutathione-S-Trfase_C-like"/>
</dbReference>
<dbReference type="RefSeq" id="XP_016608608.1">
    <property type="nucleotide sequence ID" value="XM_016753115.1"/>
</dbReference>
<comment type="similarity">
    <text evidence="1">Belongs to the GST superfamily. Phi family.</text>
</comment>
<protein>
    <recommendedName>
        <fullName evidence="2">glutathione transferase</fullName>
        <ecNumber evidence="2">2.5.1.18</ecNumber>
    </recommendedName>
</protein>
<dbReference type="InterPro" id="IPR004045">
    <property type="entry name" value="Glutathione_S-Trfase_N"/>
</dbReference>
<proteinExistence type="inferred from homology"/>
<dbReference type="FunFam" id="3.40.30.10:FF:000016">
    <property type="entry name" value="Glutathione S-transferase F2"/>
    <property type="match status" value="1"/>
</dbReference>
<evidence type="ECO:0000313" key="8">
    <source>
        <dbReference type="Proteomes" id="UP000053201"/>
    </source>
</evidence>
<dbReference type="GO" id="GO:0005737">
    <property type="term" value="C:cytoplasm"/>
    <property type="evidence" value="ECO:0007669"/>
    <property type="project" value="TreeGrafter"/>
</dbReference>
<dbReference type="eggNOG" id="KOG0867">
    <property type="taxonomic scope" value="Eukaryota"/>
</dbReference>
<dbReference type="EMBL" id="KQ257456">
    <property type="protein sequence ID" value="KND00569.1"/>
    <property type="molecule type" value="Genomic_DNA"/>
</dbReference>
<name>A0A0L0HIC9_SPIPD</name>
<dbReference type="OrthoDB" id="249703at2759"/>
<dbReference type="OMA" id="QGEKWMD"/>
<dbReference type="InterPro" id="IPR036282">
    <property type="entry name" value="Glutathione-S-Trfase_C_sf"/>
</dbReference>
<dbReference type="SFLD" id="SFLDG00358">
    <property type="entry name" value="Main_(cytGST)"/>
    <property type="match status" value="1"/>
</dbReference>
<dbReference type="PROSITE" id="PS50404">
    <property type="entry name" value="GST_NTER"/>
    <property type="match status" value="1"/>
</dbReference>
<dbReference type="Gene3D" id="3.40.30.10">
    <property type="entry name" value="Glutaredoxin"/>
    <property type="match status" value="1"/>
</dbReference>
<dbReference type="SUPFAM" id="SSF47616">
    <property type="entry name" value="GST C-terminal domain-like"/>
    <property type="match status" value="1"/>
</dbReference>
<evidence type="ECO:0000259" key="5">
    <source>
        <dbReference type="PROSITE" id="PS50404"/>
    </source>
</evidence>
<dbReference type="GO" id="GO:0009636">
    <property type="term" value="P:response to toxic substance"/>
    <property type="evidence" value="ECO:0007669"/>
    <property type="project" value="UniProtKB-ARBA"/>
</dbReference>
<dbReference type="InterPro" id="IPR004046">
    <property type="entry name" value="GST_C"/>
</dbReference>
<dbReference type="Pfam" id="PF02798">
    <property type="entry name" value="GST_N"/>
    <property type="match status" value="1"/>
</dbReference>
<evidence type="ECO:0000313" key="7">
    <source>
        <dbReference type="EMBL" id="KND00569.1"/>
    </source>
</evidence>
<evidence type="ECO:0000256" key="2">
    <source>
        <dbReference type="ARBA" id="ARBA00012452"/>
    </source>
</evidence>
<dbReference type="InterPro" id="IPR036249">
    <property type="entry name" value="Thioredoxin-like_sf"/>
</dbReference>
<feature type="domain" description="GST N-terminal" evidence="5">
    <location>
        <begin position="1"/>
        <end position="82"/>
    </location>
</feature>
<sequence length="214" mass="23800">MGIKVHGAPFSTCTQRVAVVLREKNVPFEIVPVNFAAGQHKSEEFLKLQPFGQVPVLEDDGFFLFESRAIGRYIENKYKSQGTSLAPSDLKGAAVVEQWASVEVANFDPYASGIVAELVFKKLFNRGEPDLERVKQLRAKLDATLDVYDKILAKQPFLTGQQVSLADLFHLPYGAKLFVAQHGDAITSRPNVKAWWERLTSRPTWQETAAAGAH</sequence>
<gene>
    <name evidence="7" type="ORF">SPPG_04877</name>
</gene>
<dbReference type="SUPFAM" id="SSF52833">
    <property type="entry name" value="Thioredoxin-like"/>
    <property type="match status" value="1"/>
</dbReference>
<dbReference type="STRING" id="645134.A0A0L0HIC9"/>
<dbReference type="InParanoid" id="A0A0L0HIC9"/>
<feature type="domain" description="GST C-terminal" evidence="6">
    <location>
        <begin position="89"/>
        <end position="214"/>
    </location>
</feature>